<dbReference type="AlphaFoldDB" id="A0A161ZXZ0"/>
<sequence length="55" mass="6328">MKSTPKTSFFSISFKFLQNCIRHSDTNTKAESSSVAEPLKPKFQDYIQKLKTNKT</sequence>
<dbReference type="EMBL" id="LNRQ01000005">
    <property type="protein sequence ID" value="KZM93162.1"/>
    <property type="molecule type" value="Genomic_DNA"/>
</dbReference>
<dbReference type="Gramene" id="KZM93162">
    <property type="protein sequence ID" value="KZM93162"/>
    <property type="gene ID" value="DCAR_016407"/>
</dbReference>
<accession>A0A161ZXZ0</accession>
<evidence type="ECO:0000313" key="1">
    <source>
        <dbReference type="EMBL" id="KZM93162.1"/>
    </source>
</evidence>
<comment type="caution">
    <text evidence="1">The sequence shown here is derived from an EMBL/GenBank/DDBJ whole genome shotgun (WGS) entry which is preliminary data.</text>
</comment>
<proteinExistence type="predicted"/>
<protein>
    <submittedName>
        <fullName evidence="1">Uncharacterized protein</fullName>
    </submittedName>
</protein>
<organism evidence="1">
    <name type="scientific">Daucus carota subsp. sativus</name>
    <name type="common">Carrot</name>
    <dbReference type="NCBI Taxonomy" id="79200"/>
    <lineage>
        <taxon>Eukaryota</taxon>
        <taxon>Viridiplantae</taxon>
        <taxon>Streptophyta</taxon>
        <taxon>Embryophyta</taxon>
        <taxon>Tracheophyta</taxon>
        <taxon>Spermatophyta</taxon>
        <taxon>Magnoliopsida</taxon>
        <taxon>eudicotyledons</taxon>
        <taxon>Gunneridae</taxon>
        <taxon>Pentapetalae</taxon>
        <taxon>asterids</taxon>
        <taxon>campanulids</taxon>
        <taxon>Apiales</taxon>
        <taxon>Apiaceae</taxon>
        <taxon>Apioideae</taxon>
        <taxon>Scandiceae</taxon>
        <taxon>Daucinae</taxon>
        <taxon>Daucus</taxon>
        <taxon>Daucus sect. Daucus</taxon>
    </lineage>
</organism>
<gene>
    <name evidence="1" type="ORF">DCAR_016407</name>
</gene>
<reference evidence="1" key="1">
    <citation type="journal article" date="2016" name="Nat. Genet.">
        <title>A high-quality carrot genome assembly provides new insights into carotenoid accumulation and asterid genome evolution.</title>
        <authorList>
            <person name="Iorizzo M."/>
            <person name="Ellison S."/>
            <person name="Senalik D."/>
            <person name="Zeng P."/>
            <person name="Satapoomin P."/>
            <person name="Huang J."/>
            <person name="Bowman M."/>
            <person name="Iovene M."/>
            <person name="Sanseverino W."/>
            <person name="Cavagnaro P."/>
            <person name="Yildiz M."/>
            <person name="Macko-Podgorni A."/>
            <person name="Moranska E."/>
            <person name="Grzebelus E."/>
            <person name="Grzebelus D."/>
            <person name="Ashrafi H."/>
            <person name="Zheng Z."/>
            <person name="Cheng S."/>
            <person name="Spooner D."/>
            <person name="Van Deynze A."/>
            <person name="Simon P."/>
        </authorList>
    </citation>
    <scope>NUCLEOTIDE SEQUENCE [LARGE SCALE GENOMIC DNA]</scope>
    <source>
        <tissue evidence="1">Leaf</tissue>
    </source>
</reference>
<name>A0A161ZXZ0_DAUCS</name>